<dbReference type="RefSeq" id="WP_275228101.1">
    <property type="nucleotide sequence ID" value="NZ_JARESE010000028.1"/>
</dbReference>
<keyword evidence="7" id="KW-1185">Reference proteome</keyword>
<dbReference type="Gene3D" id="1.10.357.10">
    <property type="entry name" value="Tetracycline Repressor, domain 2"/>
    <property type="match status" value="2"/>
</dbReference>
<keyword evidence="1" id="KW-0805">Transcription regulation</keyword>
<dbReference type="PANTHER" id="PTHR30055:SF234">
    <property type="entry name" value="HTH-TYPE TRANSCRIPTIONAL REGULATOR BETI"/>
    <property type="match status" value="1"/>
</dbReference>
<name>A0ABT5WPR3_9SPHN</name>
<evidence type="ECO:0000313" key="7">
    <source>
        <dbReference type="Proteomes" id="UP001216253"/>
    </source>
</evidence>
<dbReference type="Pfam" id="PF00440">
    <property type="entry name" value="TetR_N"/>
    <property type="match status" value="1"/>
</dbReference>
<comment type="caution">
    <text evidence="6">The sequence shown here is derived from an EMBL/GenBank/DDBJ whole genome shotgun (WGS) entry which is preliminary data.</text>
</comment>
<dbReference type="Proteomes" id="UP001216253">
    <property type="component" value="Unassembled WGS sequence"/>
</dbReference>
<organism evidence="6 7">
    <name type="scientific">Novosphingobium album</name>
    <name type="common">ex Liu et al. 2023</name>
    <dbReference type="NCBI Taxonomy" id="3031130"/>
    <lineage>
        <taxon>Bacteria</taxon>
        <taxon>Pseudomonadati</taxon>
        <taxon>Pseudomonadota</taxon>
        <taxon>Alphaproteobacteria</taxon>
        <taxon>Sphingomonadales</taxon>
        <taxon>Sphingomonadaceae</taxon>
        <taxon>Novosphingobium</taxon>
    </lineage>
</organism>
<feature type="DNA-binding region" description="H-T-H motif" evidence="4">
    <location>
        <begin position="246"/>
        <end position="265"/>
    </location>
</feature>
<evidence type="ECO:0000313" key="6">
    <source>
        <dbReference type="EMBL" id="MDE8652027.1"/>
    </source>
</evidence>
<keyword evidence="2 4" id="KW-0238">DNA-binding</keyword>
<protein>
    <submittedName>
        <fullName evidence="6">TetR family transcriptional regulator</fullName>
    </submittedName>
</protein>
<evidence type="ECO:0000256" key="1">
    <source>
        <dbReference type="ARBA" id="ARBA00023015"/>
    </source>
</evidence>
<reference evidence="6 7" key="1">
    <citation type="submission" date="2023-03" db="EMBL/GenBank/DDBJ databases">
        <title>NovoSphingobium album sp. nov. isolated from polycyclic aromatic hydrocarbons- and heavy-metal polluted soil.</title>
        <authorList>
            <person name="Liu Z."/>
            <person name="Wang K."/>
        </authorList>
    </citation>
    <scope>NUCLEOTIDE SEQUENCE [LARGE SCALE GENOMIC DNA]</scope>
    <source>
        <strain evidence="6 7">H3SJ31-1</strain>
    </source>
</reference>
<accession>A0ABT5WPR3</accession>
<evidence type="ECO:0000259" key="5">
    <source>
        <dbReference type="PROSITE" id="PS50977"/>
    </source>
</evidence>
<feature type="domain" description="HTH tetR-type" evidence="5">
    <location>
        <begin position="223"/>
        <end position="283"/>
    </location>
</feature>
<evidence type="ECO:0000256" key="4">
    <source>
        <dbReference type="PROSITE-ProRule" id="PRU00335"/>
    </source>
</evidence>
<dbReference type="InterPro" id="IPR009057">
    <property type="entry name" value="Homeodomain-like_sf"/>
</dbReference>
<dbReference type="SUPFAM" id="SSF46689">
    <property type="entry name" value="Homeodomain-like"/>
    <property type="match status" value="2"/>
</dbReference>
<dbReference type="InterPro" id="IPR050109">
    <property type="entry name" value="HTH-type_TetR-like_transc_reg"/>
</dbReference>
<gene>
    <name evidence="6" type="ORF">PYV00_09875</name>
</gene>
<keyword evidence="3" id="KW-0804">Transcription</keyword>
<evidence type="ECO:0000256" key="2">
    <source>
        <dbReference type="ARBA" id="ARBA00023125"/>
    </source>
</evidence>
<dbReference type="EMBL" id="JARESE010000028">
    <property type="protein sequence ID" value="MDE8652027.1"/>
    <property type="molecule type" value="Genomic_DNA"/>
</dbReference>
<evidence type="ECO:0000256" key="3">
    <source>
        <dbReference type="ARBA" id="ARBA00023163"/>
    </source>
</evidence>
<dbReference type="PROSITE" id="PS50977">
    <property type="entry name" value="HTH_TETR_2"/>
    <property type="match status" value="1"/>
</dbReference>
<dbReference type="PANTHER" id="PTHR30055">
    <property type="entry name" value="HTH-TYPE TRANSCRIPTIONAL REGULATOR RUTR"/>
    <property type="match status" value="1"/>
</dbReference>
<sequence length="396" mass="41563">MGDIDAATFIRAARSRIAASGIRGLSLRTVAQDAGSSVGSLSYRIGDKRALIAHLIDDERREFDRMAHAWRKRAGQLDLAVPEVLAHFVTAWLDEAATVRREAALAGCELLLEATIDPAGYRGTGDLLDDEDRFWRGVLAPGYRAISDIFGSAIAAYCRDEMPFSIALGGNADYRLLRAATVQRLAEGLAGSATGLARSFEALVAACGDTSAAVALPVDLPAGSKKAELAAHIADLMAEQGVASVTHRLVAARAGVPNSSVAHHFRTGEDLLHAGLGAQILRMRQELQLGALPDAQANLGMMLMRSTHAVALAAARDPAFVPFALDMRRRRAENVHLAVGQAIGGVHGLDRAAAQAATMTYIGSGLAITAGGGADGSILIGSAQLVRLRQSCSFAE</sequence>
<dbReference type="InterPro" id="IPR001647">
    <property type="entry name" value="HTH_TetR"/>
</dbReference>
<proteinExistence type="predicted"/>